<accession>A0A164QYY8</accession>
<dbReference type="EMBL" id="KV419423">
    <property type="protein sequence ID" value="KZS90094.1"/>
    <property type="molecule type" value="Genomic_DNA"/>
</dbReference>
<evidence type="ECO:0000313" key="1">
    <source>
        <dbReference type="EMBL" id="KZS90094.1"/>
    </source>
</evidence>
<keyword evidence="2" id="KW-1185">Reference proteome</keyword>
<gene>
    <name evidence="1" type="ORF">SISNIDRAFT_488628</name>
</gene>
<dbReference type="Proteomes" id="UP000076722">
    <property type="component" value="Unassembled WGS sequence"/>
</dbReference>
<evidence type="ECO:0000313" key="2">
    <source>
        <dbReference type="Proteomes" id="UP000076722"/>
    </source>
</evidence>
<name>A0A164QYY8_9AGAM</name>
<sequence length="155" mass="17079">MSQMPAQPFENLNSIIDELARCNPGGILALDRLIQRLRLAIDPHILSCADLVRSQLPERNVHFDGNSPIEGLSLTVDILQGMLPVKSHHQACSVDSDKGEELDAAFQALRIAFGDDVTLPEDDEEFLMFTAQKLQQIAIERCKSTNQLITSATAP</sequence>
<proteinExistence type="predicted"/>
<reference evidence="1 2" key="1">
    <citation type="journal article" date="2016" name="Mol. Biol. Evol.">
        <title>Comparative Genomics of Early-Diverging Mushroom-Forming Fungi Provides Insights into the Origins of Lignocellulose Decay Capabilities.</title>
        <authorList>
            <person name="Nagy L.G."/>
            <person name="Riley R."/>
            <person name="Tritt A."/>
            <person name="Adam C."/>
            <person name="Daum C."/>
            <person name="Floudas D."/>
            <person name="Sun H."/>
            <person name="Yadav J.S."/>
            <person name="Pangilinan J."/>
            <person name="Larsson K.H."/>
            <person name="Matsuura K."/>
            <person name="Barry K."/>
            <person name="Labutti K."/>
            <person name="Kuo R."/>
            <person name="Ohm R.A."/>
            <person name="Bhattacharya S.S."/>
            <person name="Shirouzu T."/>
            <person name="Yoshinaga Y."/>
            <person name="Martin F.M."/>
            <person name="Grigoriev I.V."/>
            <person name="Hibbett D.S."/>
        </authorList>
    </citation>
    <scope>NUCLEOTIDE SEQUENCE [LARGE SCALE GENOMIC DNA]</scope>
    <source>
        <strain evidence="1 2">HHB9708</strain>
    </source>
</reference>
<dbReference type="AlphaFoldDB" id="A0A164QYY8"/>
<protein>
    <submittedName>
        <fullName evidence="1">Uncharacterized protein</fullName>
    </submittedName>
</protein>
<organism evidence="1 2">
    <name type="scientific">Sistotremastrum niveocremeum HHB9708</name>
    <dbReference type="NCBI Taxonomy" id="1314777"/>
    <lineage>
        <taxon>Eukaryota</taxon>
        <taxon>Fungi</taxon>
        <taxon>Dikarya</taxon>
        <taxon>Basidiomycota</taxon>
        <taxon>Agaricomycotina</taxon>
        <taxon>Agaricomycetes</taxon>
        <taxon>Sistotremastrales</taxon>
        <taxon>Sistotremastraceae</taxon>
        <taxon>Sertulicium</taxon>
        <taxon>Sertulicium niveocremeum</taxon>
    </lineage>
</organism>